<dbReference type="EMBL" id="CP048993">
    <property type="protein sequence ID" value="QID81323.1"/>
    <property type="molecule type" value="Genomic_DNA"/>
</dbReference>
<proteinExistence type="predicted"/>
<gene>
    <name evidence="2" type="primary">ECM19</name>
    <name evidence="2" type="ORF">GRS66_003696</name>
</gene>
<protein>
    <submittedName>
        <fullName evidence="2">Protein M19</fullName>
    </submittedName>
</protein>
<feature type="compositionally biased region" description="Pro residues" evidence="1">
    <location>
        <begin position="98"/>
        <end position="112"/>
    </location>
</feature>
<feature type="region of interest" description="Disordered" evidence="1">
    <location>
        <begin position="82"/>
        <end position="112"/>
    </location>
</feature>
<name>A0A6C1DXH0_SACPS</name>
<keyword evidence="3" id="KW-1185">Reference proteome</keyword>
<dbReference type="Proteomes" id="UP000501346">
    <property type="component" value="Chromosome ScXII"/>
</dbReference>
<accession>A0A6C1DXH0</accession>
<evidence type="ECO:0000256" key="1">
    <source>
        <dbReference type="SAM" id="MobiDB-lite"/>
    </source>
</evidence>
<organism evidence="2 3">
    <name type="scientific">Saccharomyces pastorianus</name>
    <name type="common">Lager yeast</name>
    <name type="synonym">Saccharomyces cerevisiae x Saccharomyces eubayanus</name>
    <dbReference type="NCBI Taxonomy" id="27292"/>
    <lineage>
        <taxon>Eukaryota</taxon>
        <taxon>Fungi</taxon>
        <taxon>Dikarya</taxon>
        <taxon>Ascomycota</taxon>
        <taxon>Saccharomycotina</taxon>
        <taxon>Saccharomycetes</taxon>
        <taxon>Saccharomycetales</taxon>
        <taxon>Saccharomycetaceae</taxon>
        <taxon>Saccharomyces</taxon>
    </lineage>
</organism>
<dbReference type="OrthoDB" id="4080273at2759"/>
<evidence type="ECO:0000313" key="3">
    <source>
        <dbReference type="Proteomes" id="UP000501346"/>
    </source>
</evidence>
<dbReference type="AlphaFoldDB" id="A0A6C1DXH0"/>
<sequence length="112" mass="12515">MDWLKNTTIVVLFSHSTDKSNKHKKRQVQCNMRKNTLDMVTIGIACLVGVYTGTRFFEPIVIDRLRKDGNLRTDIPIPEYDEDGNLLKVTPSLSSTPAAPPTPPTPPTPPQQ</sequence>
<reference evidence="2 3" key="1">
    <citation type="journal article" date="2019" name="BMC Genomics">
        <title>Chromosome level assembly and comparative genome analysis confirm lager-brewing yeasts originated from a single hybridization.</title>
        <authorList>
            <person name="Salazar A.N."/>
            <person name="Gorter de Vries A.R."/>
            <person name="van den Broek M."/>
            <person name="Brouwers N."/>
            <person name="de la Torre Cortes P."/>
            <person name="Kuijpers N.G.A."/>
            <person name="Daran J.G."/>
            <person name="Abeel T."/>
        </authorList>
    </citation>
    <scope>NUCLEOTIDE SEQUENCE [LARGE SCALE GENOMIC DNA]</scope>
    <source>
        <strain evidence="2 3">CBS 1483</strain>
    </source>
</reference>
<evidence type="ECO:0000313" key="2">
    <source>
        <dbReference type="EMBL" id="QID81323.1"/>
    </source>
</evidence>